<dbReference type="HOGENOM" id="CLU_116126_1_0_2"/>
<keyword evidence="4" id="KW-1185">Reference proteome</keyword>
<keyword evidence="1" id="KW-1133">Transmembrane helix</keyword>
<dbReference type="STRING" id="644295.Metev_0474"/>
<dbReference type="PANTHER" id="PTHR38138">
    <property type="entry name" value="VNG6441H"/>
    <property type="match status" value="1"/>
</dbReference>
<sequence precursor="true">MGLSPVIGVILMVAITVILAAVIGSFVFGMENPESAPQASIQGSAYSDSDGDDIVMISHQGGEEIDLHNNVRITMSGNDVNIGSDNVSKWFKAGDKLYIISNSSSYFLVNSTNLNAVNADSGIATDNNRPEVNIIDIPSQQPIANFNLRFQ</sequence>
<keyword evidence="1" id="KW-0472">Membrane</keyword>
<evidence type="ECO:0000256" key="1">
    <source>
        <dbReference type="SAM" id="Phobius"/>
    </source>
</evidence>
<dbReference type="Proteomes" id="UP000000391">
    <property type="component" value="Chromosome"/>
</dbReference>
<accession>D7E846</accession>
<dbReference type="InterPro" id="IPR013373">
    <property type="entry name" value="Flagellin/pilin_N_arc"/>
</dbReference>
<dbReference type="EMBL" id="CP002069">
    <property type="protein sequence ID" value="ADI73388.1"/>
    <property type="molecule type" value="Genomic_DNA"/>
</dbReference>
<dbReference type="KEGG" id="mev:Metev_0474"/>
<dbReference type="InterPro" id="IPR012859">
    <property type="entry name" value="Pilin_N_archaeal"/>
</dbReference>
<protein>
    <recommendedName>
        <fullName evidence="2">Archaeal Type IV pilin N-terminal domain-containing protein</fullName>
    </recommendedName>
</protein>
<name>D7E846_METEZ</name>
<proteinExistence type="predicted"/>
<keyword evidence="1" id="KW-0812">Transmembrane</keyword>
<evidence type="ECO:0000313" key="4">
    <source>
        <dbReference type="Proteomes" id="UP000000391"/>
    </source>
</evidence>
<organism evidence="3 4">
    <name type="scientific">Methanohalobium evestigatum (strain ATCC BAA-1072 / DSM 3721 / NBRC 107634 / OCM 161 / Z-7303)</name>
    <dbReference type="NCBI Taxonomy" id="644295"/>
    <lineage>
        <taxon>Archaea</taxon>
        <taxon>Methanobacteriati</taxon>
        <taxon>Methanobacteriota</taxon>
        <taxon>Stenosarchaea group</taxon>
        <taxon>Methanomicrobia</taxon>
        <taxon>Methanosarcinales</taxon>
        <taxon>Methanosarcinaceae</taxon>
        <taxon>Methanohalobium</taxon>
    </lineage>
</organism>
<dbReference type="NCBIfam" id="TIGR02537">
    <property type="entry name" value="arch_flag_Nterm"/>
    <property type="match status" value="1"/>
</dbReference>
<evidence type="ECO:0000259" key="2">
    <source>
        <dbReference type="Pfam" id="PF07790"/>
    </source>
</evidence>
<dbReference type="Pfam" id="PF07790">
    <property type="entry name" value="Pilin_N"/>
    <property type="match status" value="1"/>
</dbReference>
<dbReference type="AlphaFoldDB" id="D7E846"/>
<dbReference type="PANTHER" id="PTHR38138:SF1">
    <property type="entry name" value="ARCHAEAL TYPE IV PILIN N-TERMINAL DOMAIN-CONTAINING PROTEIN"/>
    <property type="match status" value="1"/>
</dbReference>
<dbReference type="GeneID" id="9346093"/>
<feature type="domain" description="Archaeal Type IV pilin N-terminal" evidence="2">
    <location>
        <begin position="2"/>
        <end position="78"/>
    </location>
</feature>
<gene>
    <name evidence="3" type="ordered locus">Metev_0474</name>
</gene>
<reference evidence="3 4" key="1">
    <citation type="submission" date="2010-06" db="EMBL/GenBank/DDBJ databases">
        <title>Complete sequence chromosome of Methanohalobium evestigatum Z-7303.</title>
        <authorList>
            <consortium name="US DOE Joint Genome Institute"/>
            <person name="Lucas S."/>
            <person name="Copeland A."/>
            <person name="Lapidus A."/>
            <person name="Cheng J.-F."/>
            <person name="Bruce D."/>
            <person name="Goodwin L."/>
            <person name="Pitluck S."/>
            <person name="Saunders E."/>
            <person name="Detter J.C."/>
            <person name="Han C."/>
            <person name="Tapia R."/>
            <person name="Land M."/>
            <person name="Hauser L."/>
            <person name="Kyrpides N."/>
            <person name="Mikhailova N."/>
            <person name="Sieprawska-Lupa M."/>
            <person name="Whitman W.B."/>
            <person name="Anderson I."/>
            <person name="Woyke T."/>
        </authorList>
    </citation>
    <scope>NUCLEOTIDE SEQUENCE [LARGE SCALE GENOMIC DNA]</scope>
    <source>
        <strain evidence="4">ATCC BAA-1072 / DSM 3721 / NBRC 107634 / OCM 161 / Z-7303</strain>
    </source>
</reference>
<dbReference type="RefSeq" id="WP_013193956.1">
    <property type="nucleotide sequence ID" value="NC_014253.1"/>
</dbReference>
<evidence type="ECO:0000313" key="3">
    <source>
        <dbReference type="EMBL" id="ADI73388.1"/>
    </source>
</evidence>
<feature type="transmembrane region" description="Helical" evidence="1">
    <location>
        <begin position="6"/>
        <end position="28"/>
    </location>
</feature>